<comment type="similarity">
    <text evidence="14">Belongs to the protein kinase superfamily. Ser/Thr protein kinase family. Aurora subfamily.</text>
</comment>
<feature type="binding site" evidence="12">
    <location>
        <position position="83"/>
    </location>
    <ligand>
        <name>ATP</name>
        <dbReference type="ChEBI" id="CHEBI:30616"/>
    </ligand>
</feature>
<dbReference type="SUPFAM" id="SSF56112">
    <property type="entry name" value="Protein kinase-like (PK-like)"/>
    <property type="match status" value="1"/>
</dbReference>
<dbReference type="AlphaFoldDB" id="A0A8S1DCE5"/>
<keyword evidence="17" id="KW-1185">Reference proteome</keyword>
<keyword evidence="4 10" id="KW-0547">Nucleotide-binding</keyword>
<dbReference type="EMBL" id="CADEPI010000178">
    <property type="protein sequence ID" value="CAB3379129.1"/>
    <property type="molecule type" value="Genomic_DNA"/>
</dbReference>
<evidence type="ECO:0000256" key="14">
    <source>
        <dbReference type="RuleBase" id="RU367134"/>
    </source>
</evidence>
<sequence>MTACVGTMSRMEPPQQTSLMQEKELMERRMLEEIKRRRDAGQDSWALDDFEIGRPLGRGKFGRVYLAREKSTKYPVALKMIFKNELVKHKMEQQLIREIEIQSHLKHENVLQMLTYFVDDRRVFLVLEYASKGELFRELNAQKHGRFEEPKCAKYIYQVASALQACHDCQVIHRDIKPENILISARGNIKIADFGWSVHDSSQTKKRKTMCGTLDYLAPEMVKNVEHTHLVDNWCVGILCYELLVGKPPFESKSSHETYQRILRAHIDFPPYVGTLARDLITKLLQVKPENRLSLKEVKVHPFIVKHWPLKSVDEAPKPAN</sequence>
<evidence type="ECO:0000256" key="1">
    <source>
        <dbReference type="ARBA" id="ARBA00004214"/>
    </source>
</evidence>
<evidence type="ECO:0000256" key="3">
    <source>
        <dbReference type="ARBA" id="ARBA00022679"/>
    </source>
</evidence>
<proteinExistence type="inferred from homology"/>
<feature type="binding site" evidence="10">
    <location>
        <begin position="179"/>
        <end position="180"/>
    </location>
    <ligand>
        <name>ATP</name>
        <dbReference type="ChEBI" id="CHEBI:30616"/>
    </ligand>
</feature>
<protein>
    <recommendedName>
        <fullName evidence="14">Aurora kinase</fullName>
        <ecNumber evidence="14">2.7.11.1</ecNumber>
    </recommendedName>
</protein>
<dbReference type="EC" id="2.7.11.1" evidence="14"/>
<dbReference type="CDD" id="cd14007">
    <property type="entry name" value="STKc_Aurora"/>
    <property type="match status" value="1"/>
</dbReference>
<keyword evidence="2 13" id="KW-0723">Serine/threonine-protein kinase</keyword>
<evidence type="ECO:0000256" key="4">
    <source>
        <dbReference type="ARBA" id="ARBA00022741"/>
    </source>
</evidence>
<comment type="catalytic activity">
    <reaction evidence="7 14">
        <text>L-threonyl-[protein] + ATP = O-phospho-L-threonyl-[protein] + ADP + H(+)</text>
        <dbReference type="Rhea" id="RHEA:46608"/>
        <dbReference type="Rhea" id="RHEA-COMP:11060"/>
        <dbReference type="Rhea" id="RHEA-COMP:11605"/>
        <dbReference type="ChEBI" id="CHEBI:15378"/>
        <dbReference type="ChEBI" id="CHEBI:30013"/>
        <dbReference type="ChEBI" id="CHEBI:30616"/>
        <dbReference type="ChEBI" id="CHEBI:61977"/>
        <dbReference type="ChEBI" id="CHEBI:456216"/>
        <dbReference type="EC" id="2.7.11.1"/>
    </reaction>
</comment>
<keyword evidence="3 14" id="KW-0808">Transferase</keyword>
<feature type="domain" description="Protein kinase" evidence="15">
    <location>
        <begin position="50"/>
        <end position="304"/>
    </location>
</feature>
<dbReference type="PANTHER" id="PTHR24350">
    <property type="entry name" value="SERINE/THREONINE-PROTEIN KINASE IAL-RELATED"/>
    <property type="match status" value="1"/>
</dbReference>
<evidence type="ECO:0000256" key="10">
    <source>
        <dbReference type="PIRSR" id="PIRSR630616-2"/>
    </source>
</evidence>
<organism evidence="16 17">
    <name type="scientific">Cloeon dipterum</name>
    <dbReference type="NCBI Taxonomy" id="197152"/>
    <lineage>
        <taxon>Eukaryota</taxon>
        <taxon>Metazoa</taxon>
        <taxon>Ecdysozoa</taxon>
        <taxon>Arthropoda</taxon>
        <taxon>Hexapoda</taxon>
        <taxon>Insecta</taxon>
        <taxon>Pterygota</taxon>
        <taxon>Palaeoptera</taxon>
        <taxon>Ephemeroptera</taxon>
        <taxon>Pisciforma</taxon>
        <taxon>Baetidae</taxon>
        <taxon>Cloeon</taxon>
    </lineage>
</organism>
<evidence type="ECO:0000259" key="15">
    <source>
        <dbReference type="PROSITE" id="PS50011"/>
    </source>
</evidence>
<keyword evidence="6 10" id="KW-0067">ATP-binding</keyword>
<evidence type="ECO:0000313" key="17">
    <source>
        <dbReference type="Proteomes" id="UP000494165"/>
    </source>
</evidence>
<gene>
    <name evidence="16" type="ORF">CLODIP_2_CD09463</name>
</gene>
<dbReference type="Proteomes" id="UP000494165">
    <property type="component" value="Unassembled WGS sequence"/>
</dbReference>
<comment type="catalytic activity">
    <reaction evidence="8 14">
        <text>L-seryl-[protein] + ATP = O-phospho-L-seryl-[protein] + ADP + H(+)</text>
        <dbReference type="Rhea" id="RHEA:17989"/>
        <dbReference type="Rhea" id="RHEA-COMP:9863"/>
        <dbReference type="Rhea" id="RHEA-COMP:11604"/>
        <dbReference type="ChEBI" id="CHEBI:15378"/>
        <dbReference type="ChEBI" id="CHEBI:29999"/>
        <dbReference type="ChEBI" id="CHEBI:30616"/>
        <dbReference type="ChEBI" id="CHEBI:83421"/>
        <dbReference type="ChEBI" id="CHEBI:456216"/>
        <dbReference type="EC" id="2.7.11.1"/>
    </reaction>
</comment>
<name>A0A8S1DCE5_9INSE</name>
<dbReference type="OrthoDB" id="377346at2759"/>
<dbReference type="InterPro" id="IPR017441">
    <property type="entry name" value="Protein_kinase_ATP_BS"/>
</dbReference>
<dbReference type="FunFam" id="1.10.510.10:FF:000235">
    <property type="entry name" value="Serine/threonine-protein kinase ark1"/>
    <property type="match status" value="1"/>
</dbReference>
<evidence type="ECO:0000256" key="9">
    <source>
        <dbReference type="PIRSR" id="PIRSR630616-1"/>
    </source>
</evidence>
<dbReference type="Pfam" id="PF00069">
    <property type="entry name" value="Pkinase"/>
    <property type="match status" value="1"/>
</dbReference>
<dbReference type="GO" id="GO:0030496">
    <property type="term" value="C:midbody"/>
    <property type="evidence" value="ECO:0007669"/>
    <property type="project" value="UniProtKB-SubCell"/>
</dbReference>
<evidence type="ECO:0000256" key="13">
    <source>
        <dbReference type="RuleBase" id="RU000304"/>
    </source>
</evidence>
<dbReference type="GO" id="GO:0005524">
    <property type="term" value="F:ATP binding"/>
    <property type="evidence" value="ECO:0007669"/>
    <property type="project" value="UniProtKB-UniRule"/>
</dbReference>
<dbReference type="PROSITE" id="PS00107">
    <property type="entry name" value="PROTEIN_KINASE_ATP"/>
    <property type="match status" value="1"/>
</dbReference>
<reference evidence="16 17" key="1">
    <citation type="submission" date="2020-04" db="EMBL/GenBank/DDBJ databases">
        <authorList>
            <person name="Alioto T."/>
            <person name="Alioto T."/>
            <person name="Gomez Garrido J."/>
        </authorList>
    </citation>
    <scope>NUCLEOTIDE SEQUENCE [LARGE SCALE GENOMIC DNA]</scope>
</reference>
<evidence type="ECO:0000256" key="6">
    <source>
        <dbReference type="ARBA" id="ARBA00022840"/>
    </source>
</evidence>
<dbReference type="InterPro" id="IPR008271">
    <property type="entry name" value="Ser/Thr_kinase_AS"/>
</dbReference>
<dbReference type="GO" id="GO:0004674">
    <property type="term" value="F:protein serine/threonine kinase activity"/>
    <property type="evidence" value="ECO:0007669"/>
    <property type="project" value="UniProtKB-KW"/>
</dbReference>
<feature type="binding site" evidence="10">
    <location>
        <position position="60"/>
    </location>
    <ligand>
        <name>ATP</name>
        <dbReference type="ChEBI" id="CHEBI:30616"/>
    </ligand>
</feature>
<evidence type="ECO:0000256" key="2">
    <source>
        <dbReference type="ARBA" id="ARBA00022527"/>
    </source>
</evidence>
<dbReference type="Gene3D" id="1.10.510.10">
    <property type="entry name" value="Transferase(Phosphotransferase) domain 1"/>
    <property type="match status" value="1"/>
</dbReference>
<evidence type="ECO:0000313" key="16">
    <source>
        <dbReference type="EMBL" id="CAB3379129.1"/>
    </source>
</evidence>
<dbReference type="GO" id="GO:0000070">
    <property type="term" value="P:mitotic sister chromatid segregation"/>
    <property type="evidence" value="ECO:0007669"/>
    <property type="project" value="UniProtKB-ARBA"/>
</dbReference>
<dbReference type="InterPro" id="IPR011009">
    <property type="entry name" value="Kinase-like_dom_sf"/>
</dbReference>
<dbReference type="InterPro" id="IPR000719">
    <property type="entry name" value="Prot_kinase_dom"/>
</dbReference>
<evidence type="ECO:0000256" key="8">
    <source>
        <dbReference type="ARBA" id="ARBA00048679"/>
    </source>
</evidence>
<dbReference type="InterPro" id="IPR030616">
    <property type="entry name" value="Aur-like"/>
</dbReference>
<keyword evidence="5 14" id="KW-0418">Kinase</keyword>
<evidence type="ECO:0000256" key="11">
    <source>
        <dbReference type="PIRSR" id="PIRSR630616-3"/>
    </source>
</evidence>
<dbReference type="SMART" id="SM00220">
    <property type="entry name" value="S_TKc"/>
    <property type="match status" value="1"/>
</dbReference>
<feature type="binding site" evidence="10">
    <location>
        <position position="79"/>
    </location>
    <ligand>
        <name>ATP</name>
        <dbReference type="ChEBI" id="CHEBI:30616"/>
    </ligand>
</feature>
<dbReference type="GO" id="GO:0006325">
    <property type="term" value="P:chromatin organization"/>
    <property type="evidence" value="ECO:0007669"/>
    <property type="project" value="UniProtKB-ARBA"/>
</dbReference>
<feature type="active site" description="Proton acceptor" evidence="9">
    <location>
        <position position="175"/>
    </location>
</feature>
<dbReference type="PROSITE" id="PS00108">
    <property type="entry name" value="PROTEIN_KINASE_ST"/>
    <property type="match status" value="1"/>
</dbReference>
<feature type="binding site" evidence="10">
    <location>
        <position position="193"/>
    </location>
    <ligand>
        <name>ATP</name>
        <dbReference type="ChEBI" id="CHEBI:30616"/>
    </ligand>
</feature>
<evidence type="ECO:0000256" key="7">
    <source>
        <dbReference type="ARBA" id="ARBA00047899"/>
    </source>
</evidence>
<evidence type="ECO:0000256" key="5">
    <source>
        <dbReference type="ARBA" id="ARBA00022777"/>
    </source>
</evidence>
<dbReference type="GO" id="GO:0032506">
    <property type="term" value="P:cytokinetic process"/>
    <property type="evidence" value="ECO:0007669"/>
    <property type="project" value="UniProtKB-ARBA"/>
</dbReference>
<comment type="subcellular location">
    <subcellularLocation>
        <location evidence="1">Midbody</location>
    </subcellularLocation>
</comment>
<accession>A0A8S1DCE5</accession>
<dbReference type="GO" id="GO:0030261">
    <property type="term" value="P:chromosome condensation"/>
    <property type="evidence" value="ECO:0007669"/>
    <property type="project" value="UniProtKB-ARBA"/>
</dbReference>
<comment type="caution">
    <text evidence="16">The sequence shown here is derived from an EMBL/GenBank/DDBJ whole genome shotgun (WGS) entry which is preliminary data.</text>
</comment>
<evidence type="ECO:0000256" key="12">
    <source>
        <dbReference type="PROSITE-ProRule" id="PRU10141"/>
    </source>
</evidence>
<feature type="binding site" evidence="10">
    <location>
        <begin position="128"/>
        <end position="130"/>
    </location>
    <ligand>
        <name>ATP</name>
        <dbReference type="ChEBI" id="CHEBI:30616"/>
    </ligand>
</feature>
<feature type="cross-link" description="Glycyl lysine isopeptide (Lys-Gly) (interchain with G-Cter in SUMO2)" evidence="11">
    <location>
        <position position="177"/>
    </location>
</feature>
<dbReference type="FunFam" id="3.30.200.20:FF:000042">
    <property type="entry name" value="Aurora kinase A"/>
    <property type="match status" value="1"/>
</dbReference>
<dbReference type="PROSITE" id="PS50011">
    <property type="entry name" value="PROTEIN_KINASE_DOM"/>
    <property type="match status" value="1"/>
</dbReference>